<name>A0A3Q8SC12_9BACL</name>
<dbReference type="KEGG" id="plen:EIM92_14735"/>
<dbReference type="EMBL" id="CP034248">
    <property type="protein sequence ID" value="AZK47259.1"/>
    <property type="molecule type" value="Genomic_DNA"/>
</dbReference>
<evidence type="ECO:0000313" key="4">
    <source>
        <dbReference type="EMBL" id="AZK47259.1"/>
    </source>
</evidence>
<dbReference type="RefSeq" id="WP_125083292.1">
    <property type="nucleotide sequence ID" value="NZ_CP034248.1"/>
</dbReference>
<sequence length="152" mass="16997">MSSMVLAPALVIRRSCSGDVEQMLPLMRQLKYPTTPSVLYERLCILEKHAYLCSLVAELDGKLVGTTFLKQHQTHDMIRPVTQITAMVVDEKHRGTGVGRELVEAAEAWAREQGSNQLVLSAGGERNMLAKSFYEHMGFICQGYRLSKLINS</sequence>
<feature type="domain" description="N-acetyltransferase" evidence="3">
    <location>
        <begin position="10"/>
        <end position="152"/>
    </location>
</feature>
<keyword evidence="5" id="KW-1185">Reference proteome</keyword>
<dbReference type="GO" id="GO:0016747">
    <property type="term" value="F:acyltransferase activity, transferring groups other than amino-acyl groups"/>
    <property type="evidence" value="ECO:0007669"/>
    <property type="project" value="InterPro"/>
</dbReference>
<evidence type="ECO:0000256" key="2">
    <source>
        <dbReference type="ARBA" id="ARBA00023315"/>
    </source>
</evidence>
<gene>
    <name evidence="4" type="ORF">EIM92_14735</name>
</gene>
<evidence type="ECO:0000259" key="3">
    <source>
        <dbReference type="PROSITE" id="PS51186"/>
    </source>
</evidence>
<dbReference type="OrthoDB" id="9797826at2"/>
<proteinExistence type="predicted"/>
<dbReference type="InterPro" id="IPR016181">
    <property type="entry name" value="Acyl_CoA_acyltransferase"/>
</dbReference>
<keyword evidence="1 4" id="KW-0808">Transferase</keyword>
<keyword evidence="2" id="KW-0012">Acyltransferase</keyword>
<dbReference type="CDD" id="cd04301">
    <property type="entry name" value="NAT_SF"/>
    <property type="match status" value="1"/>
</dbReference>
<dbReference type="PANTHER" id="PTHR43877">
    <property type="entry name" value="AMINOALKYLPHOSPHONATE N-ACETYLTRANSFERASE-RELATED-RELATED"/>
    <property type="match status" value="1"/>
</dbReference>
<dbReference type="InterPro" id="IPR000182">
    <property type="entry name" value="GNAT_dom"/>
</dbReference>
<accession>A0A3Q8SC12</accession>
<organism evidence="4 5">
    <name type="scientific">Paenibacillus lentus</name>
    <dbReference type="NCBI Taxonomy" id="1338368"/>
    <lineage>
        <taxon>Bacteria</taxon>
        <taxon>Bacillati</taxon>
        <taxon>Bacillota</taxon>
        <taxon>Bacilli</taxon>
        <taxon>Bacillales</taxon>
        <taxon>Paenibacillaceae</taxon>
        <taxon>Paenibacillus</taxon>
    </lineage>
</organism>
<dbReference type="PROSITE" id="PS51186">
    <property type="entry name" value="GNAT"/>
    <property type="match status" value="1"/>
</dbReference>
<dbReference type="Proteomes" id="UP000273145">
    <property type="component" value="Chromosome"/>
</dbReference>
<dbReference type="SUPFAM" id="SSF55729">
    <property type="entry name" value="Acyl-CoA N-acyltransferases (Nat)"/>
    <property type="match status" value="1"/>
</dbReference>
<dbReference type="Pfam" id="PF00583">
    <property type="entry name" value="Acetyltransf_1"/>
    <property type="match status" value="1"/>
</dbReference>
<dbReference type="AlphaFoldDB" id="A0A3Q8SC12"/>
<dbReference type="Gene3D" id="3.40.630.30">
    <property type="match status" value="1"/>
</dbReference>
<reference evidence="4 5" key="1">
    <citation type="submission" date="2018-11" db="EMBL/GenBank/DDBJ databases">
        <title>Genome sequencing of Paenibacillus lentus DSM25539(T).</title>
        <authorList>
            <person name="Kook J.-K."/>
            <person name="Park S.-N."/>
            <person name="Lim Y.K."/>
        </authorList>
    </citation>
    <scope>NUCLEOTIDE SEQUENCE [LARGE SCALE GENOMIC DNA]</scope>
    <source>
        <strain evidence="4 5">DSM 25539</strain>
    </source>
</reference>
<evidence type="ECO:0000313" key="5">
    <source>
        <dbReference type="Proteomes" id="UP000273145"/>
    </source>
</evidence>
<protein>
    <submittedName>
        <fullName evidence="4">GNAT family N-acetyltransferase</fullName>
    </submittedName>
</protein>
<dbReference type="InterPro" id="IPR050832">
    <property type="entry name" value="Bact_Acetyltransf"/>
</dbReference>
<evidence type="ECO:0000256" key="1">
    <source>
        <dbReference type="ARBA" id="ARBA00022679"/>
    </source>
</evidence>